<sequence length="77" mass="8737">MKLYLGKGFLAFWVRIRGQWFGYSGYLALHLGLPLELALPCILLITCINTPQQWLETDVFYFDSMLQTFVAGLCSGS</sequence>
<dbReference type="HOGENOM" id="CLU_2638813_0_0_1"/>
<evidence type="ECO:0000313" key="2">
    <source>
        <dbReference type="Proteomes" id="UP000009886"/>
    </source>
</evidence>
<accession>K9GKJ7</accession>
<dbReference type="AlphaFoldDB" id="K9GKJ7"/>
<dbReference type="EMBL" id="AKCU01000024">
    <property type="protein sequence ID" value="EKV21787.1"/>
    <property type="molecule type" value="Genomic_DNA"/>
</dbReference>
<name>K9GKJ7_PEND1</name>
<evidence type="ECO:0000313" key="1">
    <source>
        <dbReference type="EMBL" id="EKV21787.1"/>
    </source>
</evidence>
<dbReference type="KEGG" id="pdp:PDIP_02640"/>
<dbReference type="VEuPathDB" id="FungiDB:PDIP_02640"/>
<protein>
    <submittedName>
        <fullName evidence="1">Uncharacterized protein</fullName>
    </submittedName>
</protein>
<reference evidence="2" key="1">
    <citation type="journal article" date="2012" name="BMC Genomics">
        <title>Genome sequence of the necrotrophic fungus Penicillium digitatum, the main postharvest pathogen of citrus.</title>
        <authorList>
            <person name="Marcet-Houben M."/>
            <person name="Ballester A.-R."/>
            <person name="de la Fuente B."/>
            <person name="Harries E."/>
            <person name="Marcos J.F."/>
            <person name="Gonzalez-Candelas L."/>
            <person name="Gabaldon T."/>
        </authorList>
    </citation>
    <scope>NUCLEOTIDE SEQUENCE [LARGE SCALE GENOMIC DNA]</scope>
    <source>
        <strain evidence="2">Pd1 / CECT 20795</strain>
    </source>
</reference>
<organism evidence="1 2">
    <name type="scientific">Penicillium digitatum (strain Pd1 / CECT 20795)</name>
    <name type="common">Green mold</name>
    <dbReference type="NCBI Taxonomy" id="1170230"/>
    <lineage>
        <taxon>Eukaryota</taxon>
        <taxon>Fungi</taxon>
        <taxon>Dikarya</taxon>
        <taxon>Ascomycota</taxon>
        <taxon>Pezizomycotina</taxon>
        <taxon>Eurotiomycetes</taxon>
        <taxon>Eurotiomycetidae</taxon>
        <taxon>Eurotiales</taxon>
        <taxon>Aspergillaceae</taxon>
        <taxon>Penicillium</taxon>
    </lineage>
</organism>
<proteinExistence type="predicted"/>
<gene>
    <name evidence="1" type="ORF">PDIP_02640</name>
</gene>
<dbReference type="Proteomes" id="UP000009886">
    <property type="component" value="Unassembled WGS sequence"/>
</dbReference>
<comment type="caution">
    <text evidence="1">The sequence shown here is derived from an EMBL/GenBank/DDBJ whole genome shotgun (WGS) entry which is preliminary data.</text>
</comment>